<evidence type="ECO:0000259" key="2">
    <source>
        <dbReference type="Pfam" id="PF04179"/>
    </source>
</evidence>
<reference evidence="5" key="2">
    <citation type="submission" date="2015-01" db="EMBL/GenBank/DDBJ databases">
        <title>Evolutionary Origins and Diversification of the Mycorrhizal Mutualists.</title>
        <authorList>
            <consortium name="DOE Joint Genome Institute"/>
            <consortium name="Mycorrhizal Genomics Consortium"/>
            <person name="Kohler A."/>
            <person name="Kuo A."/>
            <person name="Nagy L.G."/>
            <person name="Floudas D."/>
            <person name="Copeland A."/>
            <person name="Barry K.W."/>
            <person name="Cichocki N."/>
            <person name="Veneault-Fourrey C."/>
            <person name="LaButti K."/>
            <person name="Lindquist E.A."/>
            <person name="Lipzen A."/>
            <person name="Lundell T."/>
            <person name="Morin E."/>
            <person name="Murat C."/>
            <person name="Riley R."/>
            <person name="Ohm R."/>
            <person name="Sun H."/>
            <person name="Tunlid A."/>
            <person name="Henrissat B."/>
            <person name="Grigoriev I.V."/>
            <person name="Hibbett D.S."/>
            <person name="Martin F."/>
        </authorList>
    </citation>
    <scope>NUCLEOTIDE SEQUENCE [LARGE SCALE GENOMIC DNA]</scope>
    <source>
        <strain evidence="5">LaAM-08-1</strain>
    </source>
</reference>
<keyword evidence="5" id="KW-1185">Reference proteome</keyword>
<dbReference type="Proteomes" id="UP000054477">
    <property type="component" value="Unassembled WGS sequence"/>
</dbReference>
<dbReference type="GO" id="GO:0043399">
    <property type="term" value="F:tRNA adenosine(64)-2'-O-ribosylphosphate transferase activity"/>
    <property type="evidence" value="ECO:0007669"/>
    <property type="project" value="InterPro"/>
</dbReference>
<name>A0A0C9WNA5_9AGAR</name>
<dbReference type="GO" id="GO:0005737">
    <property type="term" value="C:cytoplasm"/>
    <property type="evidence" value="ECO:0007669"/>
    <property type="project" value="TreeGrafter"/>
</dbReference>
<gene>
    <name evidence="4" type="ORF">K443DRAFT_103184</name>
</gene>
<keyword evidence="1" id="KW-1133">Transmembrane helix</keyword>
<accession>A0A0C9WNA5</accession>
<keyword evidence="1" id="KW-0812">Transmembrane</keyword>
<dbReference type="PANTHER" id="PTHR31811">
    <property type="entry name" value="TRNA A64-2'-O-RIBOSYLPHOSPHATE TRANSFERASE"/>
    <property type="match status" value="1"/>
</dbReference>
<dbReference type="InterPro" id="IPR033449">
    <property type="entry name" value="Rit1_N"/>
</dbReference>
<feature type="domain" description="Rit1 DUSP-like" evidence="2">
    <location>
        <begin position="374"/>
        <end position="502"/>
    </location>
</feature>
<dbReference type="PIRSF" id="PIRSF007747">
    <property type="entry name" value="Ribosyl_Ptfrase"/>
    <property type="match status" value="1"/>
</dbReference>
<evidence type="ECO:0000259" key="3">
    <source>
        <dbReference type="Pfam" id="PF17184"/>
    </source>
</evidence>
<reference evidence="4 5" key="1">
    <citation type="submission" date="2014-04" db="EMBL/GenBank/DDBJ databases">
        <authorList>
            <consortium name="DOE Joint Genome Institute"/>
            <person name="Kuo A."/>
            <person name="Kohler A."/>
            <person name="Nagy L.G."/>
            <person name="Floudas D."/>
            <person name="Copeland A."/>
            <person name="Barry K.W."/>
            <person name="Cichocki N."/>
            <person name="Veneault-Fourrey C."/>
            <person name="LaButti K."/>
            <person name="Lindquist E.A."/>
            <person name="Lipzen A."/>
            <person name="Lundell T."/>
            <person name="Morin E."/>
            <person name="Murat C."/>
            <person name="Sun H."/>
            <person name="Tunlid A."/>
            <person name="Henrissat B."/>
            <person name="Grigoriev I.V."/>
            <person name="Hibbett D.S."/>
            <person name="Martin F."/>
            <person name="Nordberg H.P."/>
            <person name="Cantor M.N."/>
            <person name="Hua S.X."/>
        </authorList>
    </citation>
    <scope>NUCLEOTIDE SEQUENCE [LARGE SCALE GENOMIC DNA]</scope>
    <source>
        <strain evidence="4 5">LaAM-08-1</strain>
    </source>
</reference>
<feature type="transmembrane region" description="Helical" evidence="1">
    <location>
        <begin position="447"/>
        <end position="467"/>
    </location>
</feature>
<dbReference type="OrthoDB" id="45256at2759"/>
<sequence>MPLSQLEDTNVLAYLRKESLDIYNRLHSINEDVHFVQLVHETYPKIPLLPNLRCGAWYTAPNIAANTPAYFKSTDGHFSNWNFNLRRANLHLLPLVIQHNGMILVDSTRSGKRIPDALSKTVPIWCAVINRAMVLLNPDLPQVNEGWDSSLYTAPGAVSAQEHHQIEIKLDGWARALVASSFELPVLPHPLRPFWITPSTTTFPSFSSPASDGFLPIICVSASKQVDQGTERRASGFAYIQGSGDDHELWGMGLTPELFWAHNVALLSADRSELSELVAKLVKQPMISNSFSLSDYPPIPISKVSGKLAMCWISDIPLQGTLDGGVEIDCKAPLQTAPNTSTTAYIVLTPSQNSHPSLATPRNNNVDWLYIPLHHERKKKGDAPYLFTTILPSSLAFITSRLLTIKPVCVAIPKDDSEARDVGVGIMLVVLQLLFDDHGELLDEASVQLGTLTLLLLLLSLICRLALIATKQTIRTRLEWVIASVPDVNPSRAMLKRVNEFLLSKPEFWRDG</sequence>
<feature type="domain" description="Rit1 N-terminal" evidence="3">
    <location>
        <begin position="15"/>
        <end position="283"/>
    </location>
</feature>
<dbReference type="EMBL" id="KN838658">
    <property type="protein sequence ID" value="KIJ98919.1"/>
    <property type="molecule type" value="Genomic_DNA"/>
</dbReference>
<dbReference type="PANTHER" id="PTHR31811:SF0">
    <property type="entry name" value="TRNA A64-2'-O-RIBOSYLPHOSPHATE TRANSFERASE"/>
    <property type="match status" value="1"/>
</dbReference>
<evidence type="ECO:0008006" key="6">
    <source>
        <dbReference type="Google" id="ProtNLM"/>
    </source>
</evidence>
<keyword evidence="1" id="KW-0472">Membrane</keyword>
<protein>
    <recommendedName>
        <fullName evidence="6">Initiator tRNA phosphoribosyl transferase</fullName>
    </recommendedName>
</protein>
<dbReference type="Pfam" id="PF04179">
    <property type="entry name" value="Init_tRNA_PT"/>
    <property type="match status" value="1"/>
</dbReference>
<dbReference type="HOGENOM" id="CLU_027654_1_1_1"/>
<dbReference type="Pfam" id="PF17184">
    <property type="entry name" value="Rit1_C"/>
    <property type="match status" value="1"/>
</dbReference>
<evidence type="ECO:0000313" key="4">
    <source>
        <dbReference type="EMBL" id="KIJ98919.1"/>
    </source>
</evidence>
<dbReference type="InterPro" id="IPR033421">
    <property type="entry name" value="Rit1_DUSP-like"/>
</dbReference>
<dbReference type="InterPro" id="IPR007306">
    <property type="entry name" value="Rit1"/>
</dbReference>
<dbReference type="AlphaFoldDB" id="A0A0C9WNA5"/>
<organism evidence="4 5">
    <name type="scientific">Laccaria amethystina LaAM-08-1</name>
    <dbReference type="NCBI Taxonomy" id="1095629"/>
    <lineage>
        <taxon>Eukaryota</taxon>
        <taxon>Fungi</taxon>
        <taxon>Dikarya</taxon>
        <taxon>Basidiomycota</taxon>
        <taxon>Agaricomycotina</taxon>
        <taxon>Agaricomycetes</taxon>
        <taxon>Agaricomycetidae</taxon>
        <taxon>Agaricales</taxon>
        <taxon>Agaricineae</taxon>
        <taxon>Hydnangiaceae</taxon>
        <taxon>Laccaria</taxon>
    </lineage>
</organism>
<proteinExistence type="predicted"/>
<evidence type="ECO:0000313" key="5">
    <source>
        <dbReference type="Proteomes" id="UP000054477"/>
    </source>
</evidence>
<dbReference type="GO" id="GO:0019988">
    <property type="term" value="P:charged-tRNA amino acid modification"/>
    <property type="evidence" value="ECO:0007669"/>
    <property type="project" value="InterPro"/>
</dbReference>
<dbReference type="STRING" id="1095629.A0A0C9WNA5"/>
<evidence type="ECO:0000256" key="1">
    <source>
        <dbReference type="SAM" id="Phobius"/>
    </source>
</evidence>